<accession>A0A5D0XUL6</accession>
<dbReference type="Proteomes" id="UP000323410">
    <property type="component" value="Unassembled WGS sequence"/>
</dbReference>
<feature type="region of interest" description="Disordered" evidence="1">
    <location>
        <begin position="48"/>
        <end position="144"/>
    </location>
</feature>
<evidence type="ECO:0000313" key="2">
    <source>
        <dbReference type="EMBL" id="TYD00386.1"/>
    </source>
</evidence>
<reference evidence="2 3" key="1">
    <citation type="submission" date="2019-08" db="EMBL/GenBank/DDBJ databases">
        <title>Genone of Arthrobacter echini P9.</title>
        <authorList>
            <person name="Bowman J.P."/>
        </authorList>
    </citation>
    <scope>NUCLEOTIDE SEQUENCE [LARGE SCALE GENOMIC DNA]</scope>
    <source>
        <strain evidence="2 3">P9</strain>
    </source>
</reference>
<gene>
    <name evidence="2" type="ORF">FQ377_02750</name>
</gene>
<comment type="caution">
    <text evidence="2">The sequence shown here is derived from an EMBL/GenBank/DDBJ whole genome shotgun (WGS) entry which is preliminary data.</text>
</comment>
<feature type="compositionally biased region" description="Low complexity" evidence="1">
    <location>
        <begin position="96"/>
        <end position="109"/>
    </location>
</feature>
<dbReference type="AlphaFoldDB" id="A0A5D0XUL6"/>
<dbReference type="RefSeq" id="WP_148599688.1">
    <property type="nucleotide sequence ID" value="NZ_VSLD01000001.1"/>
</dbReference>
<dbReference type="OrthoDB" id="5125216at2"/>
<evidence type="ECO:0000313" key="3">
    <source>
        <dbReference type="Proteomes" id="UP000323410"/>
    </source>
</evidence>
<keyword evidence="3" id="KW-1185">Reference proteome</keyword>
<evidence type="ECO:0000256" key="1">
    <source>
        <dbReference type="SAM" id="MobiDB-lite"/>
    </source>
</evidence>
<sequence>MKNKLVFTAGMAAGFVLGARAGRDSYEQIKTKAQELWGNPKVQETVSSTAETIKNKAPEVQDAVKDGLKNIGSDDDGAKAPQKSGKDSSATGKSPSDTSATSGNATTGTGTTGTGTGPSGGDPRTIEDTPFTAQDEDTRPDLGQ</sequence>
<feature type="compositionally biased region" description="Basic and acidic residues" evidence="1">
    <location>
        <begin position="53"/>
        <end position="68"/>
    </location>
</feature>
<feature type="compositionally biased region" description="Gly residues" evidence="1">
    <location>
        <begin position="110"/>
        <end position="120"/>
    </location>
</feature>
<name>A0A5D0XUL6_9MICC</name>
<dbReference type="EMBL" id="VSLD01000001">
    <property type="protein sequence ID" value="TYD00386.1"/>
    <property type="molecule type" value="Genomic_DNA"/>
</dbReference>
<organism evidence="2 3">
    <name type="scientific">Arthrobacter echini</name>
    <dbReference type="NCBI Taxonomy" id="1529066"/>
    <lineage>
        <taxon>Bacteria</taxon>
        <taxon>Bacillati</taxon>
        <taxon>Actinomycetota</taxon>
        <taxon>Actinomycetes</taxon>
        <taxon>Micrococcales</taxon>
        <taxon>Micrococcaceae</taxon>
        <taxon>Arthrobacter</taxon>
    </lineage>
</organism>
<protein>
    <submittedName>
        <fullName evidence="2">YtxH domain-containing protein</fullName>
    </submittedName>
</protein>
<proteinExistence type="predicted"/>